<reference evidence="1" key="1">
    <citation type="submission" date="2020-03" db="EMBL/GenBank/DDBJ databases">
        <title>The deep terrestrial virosphere.</title>
        <authorList>
            <person name="Holmfeldt K."/>
            <person name="Nilsson E."/>
            <person name="Simone D."/>
            <person name="Lopez-Fernandez M."/>
            <person name="Wu X."/>
            <person name="de Brujin I."/>
            <person name="Lundin D."/>
            <person name="Andersson A."/>
            <person name="Bertilsson S."/>
            <person name="Dopson M."/>
        </authorList>
    </citation>
    <scope>NUCLEOTIDE SEQUENCE</scope>
    <source>
        <strain evidence="1">MM415B03856</strain>
    </source>
</reference>
<name>A0A6M3LLE7_9ZZZZ</name>
<protein>
    <submittedName>
        <fullName evidence="1">Uncharacterized protein</fullName>
    </submittedName>
</protein>
<evidence type="ECO:0000313" key="1">
    <source>
        <dbReference type="EMBL" id="QJA94462.1"/>
    </source>
</evidence>
<gene>
    <name evidence="1" type="ORF">MM415B03856_0011</name>
</gene>
<dbReference type="AlphaFoldDB" id="A0A6M3LLE7"/>
<dbReference type="EMBL" id="MT143233">
    <property type="protein sequence ID" value="QJA94462.1"/>
    <property type="molecule type" value="Genomic_DNA"/>
</dbReference>
<organism evidence="1">
    <name type="scientific">viral metagenome</name>
    <dbReference type="NCBI Taxonomy" id="1070528"/>
    <lineage>
        <taxon>unclassified sequences</taxon>
        <taxon>metagenomes</taxon>
        <taxon>organismal metagenomes</taxon>
    </lineage>
</organism>
<proteinExistence type="predicted"/>
<accession>A0A6M3LLE7</accession>
<sequence>MKIKNKITIEKGSDKLYRIEQDGYYEKIDGCLNGNSDIVKTWKTEIGAIGYCLCYADIIELRHKTITIKRKK</sequence>